<proteinExistence type="predicted"/>
<keyword evidence="1" id="KW-0732">Signal</keyword>
<dbReference type="Proteomes" id="UP001143330">
    <property type="component" value="Unassembled WGS sequence"/>
</dbReference>
<protein>
    <submittedName>
        <fullName evidence="3">ABC transporter substrate-binding protein</fullName>
    </submittedName>
</protein>
<dbReference type="GO" id="GO:0030975">
    <property type="term" value="F:thiamine binding"/>
    <property type="evidence" value="ECO:0007669"/>
    <property type="project" value="TreeGrafter"/>
</dbReference>
<dbReference type="InterPro" id="IPR006059">
    <property type="entry name" value="SBP"/>
</dbReference>
<evidence type="ECO:0000313" key="3">
    <source>
        <dbReference type="EMBL" id="GLK83081.1"/>
    </source>
</evidence>
<gene>
    <name evidence="3" type="ORF">GCM10017653_11500</name>
</gene>
<dbReference type="SUPFAM" id="SSF53850">
    <property type="entry name" value="Periplasmic binding protein-like II"/>
    <property type="match status" value="1"/>
</dbReference>
<dbReference type="PROSITE" id="PS51318">
    <property type="entry name" value="TAT"/>
    <property type="match status" value="1"/>
</dbReference>
<reference evidence="3" key="2">
    <citation type="submission" date="2023-01" db="EMBL/GenBank/DDBJ databases">
        <authorList>
            <person name="Sun Q."/>
            <person name="Evtushenko L."/>
        </authorList>
    </citation>
    <scope>NUCLEOTIDE SEQUENCE</scope>
    <source>
        <strain evidence="3">VKM B-2789</strain>
    </source>
</reference>
<accession>A0A9W6NA42</accession>
<evidence type="ECO:0000256" key="2">
    <source>
        <dbReference type="ARBA" id="ARBA00022764"/>
    </source>
</evidence>
<dbReference type="PANTHER" id="PTHR30006">
    <property type="entry name" value="THIAMINE-BINDING PERIPLASMIC PROTEIN-RELATED"/>
    <property type="match status" value="1"/>
</dbReference>
<dbReference type="RefSeq" id="WP_213365700.1">
    <property type="nucleotide sequence ID" value="NZ_BSFM01000005.1"/>
</dbReference>
<sequence>MTIKLTTKPLSTPLSRRNLLKAGAATAAGLAAPSFFVRNAWAAGKTMQIGIWGGVQGEFIRKQVLPSFEKEFDCKVDAQQGSTLGQIALLRAGKDAPKFTVMFVDDLGVEIAKREGLIDPLPRDKMPNLAKVYPRFIYNDGYGVALAISSAGLFYNPQATKPLESYAELWDPRFARKVSLVGTKTTPSVFTVIIAAAIATGKPYKEAQYLADQAWPKLKELKPNVLNLYSTDDAPLLVAQGQGAIGGPEYSKYVYPYKLKGASIDMCFPKEGAFTGVNCQILVKNAPNADLGAEFMNRMLDPAIQQGLAETALAAPAVSGLSFKPEIAGLLAYPESKMDELGLFSPDWAYVNSVRSSWIENLNQIFTA</sequence>
<dbReference type="Gene3D" id="3.40.190.10">
    <property type="entry name" value="Periplasmic binding protein-like II"/>
    <property type="match status" value="2"/>
</dbReference>
<dbReference type="Pfam" id="PF13416">
    <property type="entry name" value="SBP_bac_8"/>
    <property type="match status" value="1"/>
</dbReference>
<dbReference type="AlphaFoldDB" id="A0A9W6NA42"/>
<dbReference type="GO" id="GO:0030288">
    <property type="term" value="C:outer membrane-bounded periplasmic space"/>
    <property type="evidence" value="ECO:0007669"/>
    <property type="project" value="TreeGrafter"/>
</dbReference>
<dbReference type="GO" id="GO:0015888">
    <property type="term" value="P:thiamine transport"/>
    <property type="evidence" value="ECO:0007669"/>
    <property type="project" value="TreeGrafter"/>
</dbReference>
<reference evidence="3" key="1">
    <citation type="journal article" date="2014" name="Int. J. Syst. Evol. Microbiol.">
        <title>Complete genome sequence of Corynebacterium casei LMG S-19264T (=DSM 44701T), isolated from a smear-ripened cheese.</title>
        <authorList>
            <consortium name="US DOE Joint Genome Institute (JGI-PGF)"/>
            <person name="Walter F."/>
            <person name="Albersmeier A."/>
            <person name="Kalinowski J."/>
            <person name="Ruckert C."/>
        </authorList>
    </citation>
    <scope>NUCLEOTIDE SEQUENCE</scope>
    <source>
        <strain evidence="3">VKM B-2789</strain>
    </source>
</reference>
<dbReference type="InterPro" id="IPR006311">
    <property type="entry name" value="TAT_signal"/>
</dbReference>
<dbReference type="NCBIfam" id="TIGR01409">
    <property type="entry name" value="TAT_signal_seq"/>
    <property type="match status" value="1"/>
</dbReference>
<evidence type="ECO:0000313" key="4">
    <source>
        <dbReference type="Proteomes" id="UP001143330"/>
    </source>
</evidence>
<dbReference type="GO" id="GO:0030976">
    <property type="term" value="F:thiamine pyrophosphate binding"/>
    <property type="evidence" value="ECO:0007669"/>
    <property type="project" value="TreeGrafter"/>
</dbReference>
<dbReference type="InterPro" id="IPR019546">
    <property type="entry name" value="TAT_signal_bac_arc"/>
</dbReference>
<keyword evidence="4" id="KW-1185">Reference proteome</keyword>
<name>A0A9W6NA42_9HYPH</name>
<dbReference type="EMBL" id="BSFM01000005">
    <property type="protein sequence ID" value="GLK83081.1"/>
    <property type="molecule type" value="Genomic_DNA"/>
</dbReference>
<dbReference type="Pfam" id="PF10518">
    <property type="entry name" value="TAT_signal"/>
    <property type="match status" value="1"/>
</dbReference>
<organism evidence="3 4">
    <name type="scientific">Ancylobacter defluvii</name>
    <dbReference type="NCBI Taxonomy" id="1282440"/>
    <lineage>
        <taxon>Bacteria</taxon>
        <taxon>Pseudomonadati</taxon>
        <taxon>Pseudomonadota</taxon>
        <taxon>Alphaproteobacteria</taxon>
        <taxon>Hyphomicrobiales</taxon>
        <taxon>Xanthobacteraceae</taxon>
        <taxon>Ancylobacter</taxon>
    </lineage>
</organism>
<comment type="caution">
    <text evidence="3">The sequence shown here is derived from an EMBL/GenBank/DDBJ whole genome shotgun (WGS) entry which is preliminary data.</text>
</comment>
<dbReference type="PANTHER" id="PTHR30006:SF2">
    <property type="entry name" value="ABC TRANSPORTER SUBSTRATE-BINDING PROTEIN"/>
    <property type="match status" value="1"/>
</dbReference>
<keyword evidence="2" id="KW-0574">Periplasm</keyword>
<evidence type="ECO:0000256" key="1">
    <source>
        <dbReference type="ARBA" id="ARBA00022729"/>
    </source>
</evidence>